<feature type="compositionally biased region" description="Low complexity" evidence="1">
    <location>
        <begin position="146"/>
        <end position="158"/>
    </location>
</feature>
<dbReference type="InterPro" id="IPR018946">
    <property type="entry name" value="PhoD-like_MPP"/>
</dbReference>
<name>A0AAD4F3H7_9PEZI</name>
<feature type="compositionally biased region" description="Polar residues" evidence="1">
    <location>
        <begin position="729"/>
        <end position="742"/>
    </location>
</feature>
<evidence type="ECO:0000256" key="1">
    <source>
        <dbReference type="SAM" id="MobiDB-lite"/>
    </source>
</evidence>
<feature type="region of interest" description="Disordered" evidence="1">
    <location>
        <begin position="146"/>
        <end position="176"/>
    </location>
</feature>
<keyword evidence="4" id="KW-1185">Reference proteome</keyword>
<feature type="compositionally biased region" description="Low complexity" evidence="1">
    <location>
        <begin position="880"/>
        <end position="912"/>
    </location>
</feature>
<dbReference type="InterPro" id="IPR043904">
    <property type="entry name" value="PhoD_2-like"/>
</dbReference>
<gene>
    <name evidence="3" type="ORF">NEMBOFW57_002444</name>
</gene>
<dbReference type="AlphaFoldDB" id="A0AAD4F3H7"/>
<feature type="compositionally biased region" description="Low complexity" evidence="1">
    <location>
        <begin position="9"/>
        <end position="30"/>
    </location>
</feature>
<reference evidence="3" key="1">
    <citation type="submission" date="2023-02" db="EMBL/GenBank/DDBJ databases">
        <authorList>
            <person name="Palmer J.M."/>
        </authorList>
    </citation>
    <scope>NUCLEOTIDE SEQUENCE</scope>
    <source>
        <strain evidence="3">FW57</strain>
    </source>
</reference>
<evidence type="ECO:0000313" key="4">
    <source>
        <dbReference type="Proteomes" id="UP001197093"/>
    </source>
</evidence>
<feature type="domain" description="PhoD-like phosphatase" evidence="2">
    <location>
        <begin position="596"/>
        <end position="753"/>
    </location>
</feature>
<feature type="compositionally biased region" description="Gly residues" evidence="1">
    <location>
        <begin position="161"/>
        <end position="173"/>
    </location>
</feature>
<protein>
    <recommendedName>
        <fullName evidence="2">PhoD-like phosphatase domain-containing protein</fullName>
    </recommendedName>
</protein>
<feature type="domain" description="PhoD-like phosphatase" evidence="2">
    <location>
        <begin position="260"/>
        <end position="448"/>
    </location>
</feature>
<feature type="compositionally biased region" description="Gly residues" evidence="1">
    <location>
        <begin position="65"/>
        <end position="75"/>
    </location>
</feature>
<comment type="caution">
    <text evidence="3">The sequence shown here is derived from an EMBL/GenBank/DDBJ whole genome shotgun (WGS) entry which is preliminary data.</text>
</comment>
<dbReference type="CDD" id="cd07389">
    <property type="entry name" value="MPP_PhoD"/>
    <property type="match status" value="1"/>
</dbReference>
<feature type="compositionally biased region" description="Gly residues" evidence="1">
    <location>
        <begin position="111"/>
        <end position="122"/>
    </location>
</feature>
<dbReference type="InterPro" id="IPR038607">
    <property type="entry name" value="PhoD-like_sf"/>
</dbReference>
<dbReference type="PANTHER" id="PTHR46689">
    <property type="entry name" value="MEMBRANE PROTEIN, PUTATIVE-RELATED"/>
    <property type="match status" value="1"/>
</dbReference>
<dbReference type="PANTHER" id="PTHR46689:SF3">
    <property type="entry name" value="PHOD-LIKE PHOSPHATASE DOMAIN-CONTAINING PROTEIN"/>
    <property type="match status" value="1"/>
</dbReference>
<accession>A0AAD4F3H7</accession>
<feature type="compositionally biased region" description="Basic residues" evidence="1">
    <location>
        <begin position="796"/>
        <end position="805"/>
    </location>
</feature>
<dbReference type="Gene3D" id="3.60.21.70">
    <property type="entry name" value="PhoD-like phosphatase"/>
    <property type="match status" value="1"/>
</dbReference>
<evidence type="ECO:0000259" key="2">
    <source>
        <dbReference type="Pfam" id="PF19050"/>
    </source>
</evidence>
<proteinExistence type="predicted"/>
<feature type="region of interest" description="Disordered" evidence="1">
    <location>
        <begin position="723"/>
        <end position="812"/>
    </location>
</feature>
<feature type="region of interest" description="Disordered" evidence="1">
    <location>
        <begin position="1"/>
        <end position="130"/>
    </location>
</feature>
<dbReference type="Pfam" id="PF19050">
    <property type="entry name" value="PhoD_2"/>
    <property type="match status" value="3"/>
</dbReference>
<feature type="domain" description="PhoD-like phosphatase" evidence="2">
    <location>
        <begin position="508"/>
        <end position="582"/>
    </location>
</feature>
<dbReference type="EMBL" id="JAHCVI010000001">
    <property type="protein sequence ID" value="KAG7292409.1"/>
    <property type="molecule type" value="Genomic_DNA"/>
</dbReference>
<sequence length="912" mass="97853">MASYPQQNQQPPTADDGQQPQDAAAAAAGAERNPYASASRWRHAESSAYARYEREHPHHTPSPALGGGGGGGGGPVAREADSRGGGVSDLADFLNKSRIDPSEVRAPSRGGALGPGGGGAGGQDRPVTPRFKPVVAGATEARAATAAATGDPAASADDLGVDGGVGGGGGGPPADGREIVCGPLLNYRRMEGERRWVGSVLVVTAGGGTTQPLVPRLELWRVNGGGNGHHGNGGGEGFKGTCLYSDSRNTFWRFDLAVDMDEVESRWAYELPGLRYASRTKPQVNHFHVPGVNESMRIMFHSCNGFSVGTDEEAYSGAALWNDVLRKHQERPFHVMIGGGDQIYNDGIRVQGPLKQWSNIANPKKRKEHPFPESLRQECDDYYLKNYIRWYSTEPFAGANGQIPQLNIWDDHDIIDGFGSYVNDFMKCDVFRGIGGTAHKYYMLFQHHLPPPASTYTSDAVPTASVEEGQGVDPNQAMGVFVHPAMSEPNYIYGPKSGPYVAEHSHNMFTQLGARIAFLGIDARTERTRHQVNYPETYEAIFTRLKQELSAAASAGRPYRHLILLLGIPIAYPRLTWLENIFSSPLMGPVKLLNRRMGLGGSFFNSFDGSVDLLDDLDDHYTARTHKKERNWLIEKLQGVCAEFSIRITILSGDVHLAALGRFYSHPRLNIPAEEDFRYIVNVVSSAIVNKPPPGAVANLLSRRNKIHHLNRETSETLLKLFDRDPGETQKTASHNNVTMPSRNFAIITENAPSSTTPTTATNGGTHLQPPSSSSHHPPGTATSSSSSSSSDAHHGHGGHKKHKDGRLPLTAGEAHCGTKHKAVSAATHGRGSDGGLDVCICVEVDQHDARGRTQGYGLTIPRLDYKGPRMPSLDALPPRSAGRGSSVVSGRSGSRGSSSAAGAAAAAAGRG</sequence>
<evidence type="ECO:0000313" key="3">
    <source>
        <dbReference type="EMBL" id="KAG7292409.1"/>
    </source>
</evidence>
<feature type="region of interest" description="Disordered" evidence="1">
    <location>
        <begin position="869"/>
        <end position="912"/>
    </location>
</feature>
<feature type="compositionally biased region" description="Low complexity" evidence="1">
    <location>
        <begin position="751"/>
        <end position="791"/>
    </location>
</feature>
<organism evidence="3 4">
    <name type="scientific">Staphylotrichum longicolle</name>
    <dbReference type="NCBI Taxonomy" id="669026"/>
    <lineage>
        <taxon>Eukaryota</taxon>
        <taxon>Fungi</taxon>
        <taxon>Dikarya</taxon>
        <taxon>Ascomycota</taxon>
        <taxon>Pezizomycotina</taxon>
        <taxon>Sordariomycetes</taxon>
        <taxon>Sordariomycetidae</taxon>
        <taxon>Sordariales</taxon>
        <taxon>Chaetomiaceae</taxon>
        <taxon>Staphylotrichum</taxon>
    </lineage>
</organism>
<dbReference type="Proteomes" id="UP001197093">
    <property type="component" value="Unassembled WGS sequence"/>
</dbReference>
<dbReference type="GO" id="GO:0016020">
    <property type="term" value="C:membrane"/>
    <property type="evidence" value="ECO:0007669"/>
    <property type="project" value="TreeGrafter"/>
</dbReference>